<dbReference type="InterPro" id="IPR013108">
    <property type="entry name" value="Amidohydro_3"/>
</dbReference>
<evidence type="ECO:0000313" key="5">
    <source>
        <dbReference type="Proteomes" id="UP000008957"/>
    </source>
</evidence>
<reference evidence="4 5" key="2">
    <citation type="submission" date="2010-03" db="EMBL/GenBank/DDBJ databases">
        <authorList>
            <person name="Pajon A."/>
        </authorList>
    </citation>
    <scope>NUCLEOTIDE SEQUENCE [LARGE SCALE GENOMIC DNA]</scope>
    <source>
        <strain evidence="4 5">SGP1</strain>
    </source>
</reference>
<dbReference type="AlphaFoldDB" id="A0AB94IXZ0"/>
<reference evidence="5" key="1">
    <citation type="submission" date="2010-03" db="EMBL/GenBank/DDBJ databases">
        <title>The genome sequence of Synergistetes sp. SGP1.</title>
        <authorList>
            <consortium name="metaHIT consortium -- http://www.metahit.eu/"/>
            <person name="Pajon A."/>
            <person name="Turner K."/>
            <person name="Parkhill J."/>
            <person name="Wade W."/>
            <person name="Vartoukian S."/>
        </authorList>
    </citation>
    <scope>NUCLEOTIDE SEQUENCE [LARGE SCALE GENOMIC DNA]</scope>
    <source>
        <strain evidence="5">SGP1</strain>
    </source>
</reference>
<feature type="domain" description="Amidohydrolase 3" evidence="3">
    <location>
        <begin position="408"/>
        <end position="511"/>
    </location>
</feature>
<evidence type="ECO:0000259" key="3">
    <source>
        <dbReference type="Pfam" id="PF07969"/>
    </source>
</evidence>
<keyword evidence="5" id="KW-1185">Reference proteome</keyword>
<dbReference type="SUPFAM" id="SSF51338">
    <property type="entry name" value="Composite domain of metallo-dependent hydrolases"/>
    <property type="match status" value="1"/>
</dbReference>
<accession>A0AB94IXZ0</accession>
<keyword evidence="2 4" id="KW-0378">Hydrolase</keyword>
<dbReference type="PANTHER" id="PTHR11113:SF14">
    <property type="entry name" value="N-ACETYLGLUCOSAMINE-6-PHOSPHATE DEACETYLASE"/>
    <property type="match status" value="1"/>
</dbReference>
<name>A0AB94IXZ0_9BACT</name>
<dbReference type="GO" id="GO:0008448">
    <property type="term" value="F:N-acetylglucosamine-6-phosphate deacetylase activity"/>
    <property type="evidence" value="ECO:0007669"/>
    <property type="project" value="TreeGrafter"/>
</dbReference>
<dbReference type="Gene3D" id="2.30.40.10">
    <property type="entry name" value="Urease, subunit C, domain 1"/>
    <property type="match status" value="1"/>
</dbReference>
<organism evidence="4 5">
    <name type="scientific">Fretibacterium fastidiosum</name>
    <dbReference type="NCBI Taxonomy" id="651822"/>
    <lineage>
        <taxon>Bacteria</taxon>
        <taxon>Thermotogati</taxon>
        <taxon>Synergistota</taxon>
        <taxon>Synergistia</taxon>
        <taxon>Synergistales</taxon>
        <taxon>Aminobacteriaceae</taxon>
        <taxon>Fretibacterium</taxon>
    </lineage>
</organism>
<dbReference type="Gene3D" id="3.20.20.140">
    <property type="entry name" value="Metal-dependent hydrolases"/>
    <property type="match status" value="1"/>
</dbReference>
<dbReference type="InterPro" id="IPR032466">
    <property type="entry name" value="Metal_Hydrolase"/>
</dbReference>
<dbReference type="InterPro" id="IPR023100">
    <property type="entry name" value="D-aminoacylase_insert_dom_sf"/>
</dbReference>
<dbReference type="SUPFAM" id="SSF51556">
    <property type="entry name" value="Metallo-dependent hydrolases"/>
    <property type="match status" value="1"/>
</dbReference>
<feature type="domain" description="Amidohydrolase 3" evidence="3">
    <location>
        <begin position="46"/>
        <end position="249"/>
    </location>
</feature>
<evidence type="ECO:0000256" key="1">
    <source>
        <dbReference type="ARBA" id="ARBA00010716"/>
    </source>
</evidence>
<protein>
    <submittedName>
        <fullName evidence="4">N-acyl-D-aspartate/D-glutamate deacylase</fullName>
        <ecNumber evidence="4">3.5.2.3</ecNumber>
    </submittedName>
</protein>
<dbReference type="EC" id="3.5.2.3" evidence="4"/>
<dbReference type="Proteomes" id="UP000008957">
    <property type="component" value="Chromosome"/>
</dbReference>
<dbReference type="GO" id="GO:0006046">
    <property type="term" value="P:N-acetylglucosamine catabolic process"/>
    <property type="evidence" value="ECO:0007669"/>
    <property type="project" value="TreeGrafter"/>
</dbReference>
<proteinExistence type="inferred from homology"/>
<evidence type="ECO:0000256" key="2">
    <source>
        <dbReference type="ARBA" id="ARBA00022801"/>
    </source>
</evidence>
<gene>
    <name evidence="4" type="ORF">SY1_18430</name>
</gene>
<dbReference type="Pfam" id="PF07969">
    <property type="entry name" value="Amidohydro_3"/>
    <property type="match status" value="2"/>
</dbReference>
<dbReference type="Gene3D" id="3.30.1490.130">
    <property type="entry name" value="D-aminoacylase. Domain 3"/>
    <property type="match status" value="1"/>
</dbReference>
<sequence>MSDFVVTNARICDGSGSAWYRGGVRVRDGVIAEVGRNVAPCGGVTEVDAGDGMLAPGFIDIHSHADFVLPLHPEGENLLLQGVTTIVMGQCGISPAPIVPERVLQLDEYAGVTRSGRKLKWDWQSFGQWLSRLEELPLGINVGSFIGQGTVRLCVMGFASREPSQDELCRMRELVEQGMEEGAFGLTSGLAYPPGIYSSDAELEFVAGGLAKRRGLYLSHMRNQADRSPECVEATINVGRVNRIPVQVVHLKAREGDRPGMAAHLFGIIERARAEGIDVTVDQYPYTAASSTMRSLMPKWVHEGGVAGIVELLSDPVRRRPLHDEMAASERWQKCMEHGDGPRGIVLGQLPGTPQYTGMNLEAVAKDMGTDAVDALLEVILKNRGCDQGVYFTMTEQDVRNVMVNPLVMVGSDGGIALRGEFVHPRYCGTFPRVLGRYARDLKLFSMEEGVRRMTSLPASRLGLTRKGLLRPGMDADMVLFDPGTIADGNDYEHPTDPPVGIESVWVAGRLAAHRGRLTGERAGRVLRF</sequence>
<dbReference type="CDD" id="cd01297">
    <property type="entry name" value="D-aminoacylase"/>
    <property type="match status" value="1"/>
</dbReference>
<dbReference type="GO" id="GO:0004151">
    <property type="term" value="F:dihydroorotase activity"/>
    <property type="evidence" value="ECO:0007669"/>
    <property type="project" value="UniProtKB-EC"/>
</dbReference>
<dbReference type="KEGG" id="sbr:SY1_18430"/>
<comment type="similarity">
    <text evidence="1">Belongs to the metallo-dependent hydrolases superfamily. NagA family.</text>
</comment>
<dbReference type="InterPro" id="IPR011059">
    <property type="entry name" value="Metal-dep_hydrolase_composite"/>
</dbReference>
<dbReference type="EMBL" id="FP929056">
    <property type="protein sequence ID" value="CBL28703.1"/>
    <property type="molecule type" value="Genomic_DNA"/>
</dbReference>
<evidence type="ECO:0000313" key="4">
    <source>
        <dbReference type="EMBL" id="CBL28703.1"/>
    </source>
</evidence>
<dbReference type="PANTHER" id="PTHR11113">
    <property type="entry name" value="N-ACETYLGLUCOSAMINE-6-PHOSPHATE DEACETYLASE"/>
    <property type="match status" value="1"/>
</dbReference>
<dbReference type="RefSeq" id="WP_015556850.1">
    <property type="nucleotide sequence ID" value="NC_021038.1"/>
</dbReference>